<name>A0A0D2LN57_9CHLO</name>
<dbReference type="GeneID" id="25732324"/>
<dbReference type="EMBL" id="KK104941">
    <property type="protein sequence ID" value="KIY93229.1"/>
    <property type="molecule type" value="Genomic_DNA"/>
</dbReference>
<dbReference type="KEGG" id="mng:MNEG_14733"/>
<dbReference type="Proteomes" id="UP000054498">
    <property type="component" value="Unassembled WGS sequence"/>
</dbReference>
<evidence type="ECO:0000313" key="1">
    <source>
        <dbReference type="EMBL" id="KIY93229.1"/>
    </source>
</evidence>
<sequence>MGVGVFAPVLYRSVCSTSRKAFRPGGAGDPSGNPLLSGMRARAALYLPLARSLDRHLAARGWGAQLPLLAALEGLGGDGDEDGGVDVAAEAAVPA</sequence>
<accession>A0A0D2LN57</accession>
<proteinExistence type="predicted"/>
<gene>
    <name evidence="1" type="ORF">MNEG_14733</name>
</gene>
<dbReference type="AlphaFoldDB" id="A0A0D2LN57"/>
<reference evidence="1 2" key="1">
    <citation type="journal article" date="2013" name="BMC Genomics">
        <title>Reconstruction of the lipid metabolism for the microalga Monoraphidium neglectum from its genome sequence reveals characteristics suitable for biofuel production.</title>
        <authorList>
            <person name="Bogen C."/>
            <person name="Al-Dilaimi A."/>
            <person name="Albersmeier A."/>
            <person name="Wichmann J."/>
            <person name="Grundmann M."/>
            <person name="Rupp O."/>
            <person name="Lauersen K.J."/>
            <person name="Blifernez-Klassen O."/>
            <person name="Kalinowski J."/>
            <person name="Goesmann A."/>
            <person name="Mussgnug J.H."/>
            <person name="Kruse O."/>
        </authorList>
    </citation>
    <scope>NUCLEOTIDE SEQUENCE [LARGE SCALE GENOMIC DNA]</scope>
    <source>
        <strain evidence="1 2">SAG 48.87</strain>
    </source>
</reference>
<organism evidence="1 2">
    <name type="scientific">Monoraphidium neglectum</name>
    <dbReference type="NCBI Taxonomy" id="145388"/>
    <lineage>
        <taxon>Eukaryota</taxon>
        <taxon>Viridiplantae</taxon>
        <taxon>Chlorophyta</taxon>
        <taxon>core chlorophytes</taxon>
        <taxon>Chlorophyceae</taxon>
        <taxon>CS clade</taxon>
        <taxon>Sphaeropleales</taxon>
        <taxon>Selenastraceae</taxon>
        <taxon>Monoraphidium</taxon>
    </lineage>
</organism>
<dbReference type="RefSeq" id="XP_013892249.1">
    <property type="nucleotide sequence ID" value="XM_014036795.1"/>
</dbReference>
<protein>
    <submittedName>
        <fullName evidence="1">Uncharacterized protein</fullName>
    </submittedName>
</protein>
<keyword evidence="2" id="KW-1185">Reference proteome</keyword>
<evidence type="ECO:0000313" key="2">
    <source>
        <dbReference type="Proteomes" id="UP000054498"/>
    </source>
</evidence>